<protein>
    <submittedName>
        <fullName evidence="2">Actin- protein 2</fullName>
    </submittedName>
</protein>
<keyword evidence="3" id="KW-1185">Reference proteome</keyword>
<dbReference type="InterPro" id="IPR004000">
    <property type="entry name" value="Actin"/>
</dbReference>
<dbReference type="Gene3D" id="3.30.420.40">
    <property type="match status" value="2"/>
</dbReference>
<dbReference type="InterPro" id="IPR043129">
    <property type="entry name" value="ATPase_NBD"/>
</dbReference>
<dbReference type="SMART" id="SM00268">
    <property type="entry name" value="ACTIN"/>
    <property type="match status" value="1"/>
</dbReference>
<name>A0ABR2GUQ4_9EUKA</name>
<sequence>MKAAAVLDLGSDTIKAGFSSSQCPQYILPNILSRPSDSKSRFLCCDKAISYEYDSNISYPLQKTNVSNWEDQCHILDYVFNSKLKINPKEYKLMITESPLVNRKQRRKTIEIFFEEYSIPSLYIIPESLSALCGADLTSGTIIEIGQNATRVVSIIDHKIVPKSCAHIKVGGADITYRLMKLLQLRKFKLPDVEDPSDLQTKVFINEFKENHCHVSKNIVRQRSLYDTNPVQFSTYTTKNGSTIKLHGEIYEPAEVLFDPSLVGMEGPGLIPTLFTNIAKITDDNALRSQITKNVILSGGTALMNGLPERVTLDIKQLIKSEIAGQNKYNLNENLIPEVESFPHSNVLVYAGAAITAHNYLPHDEYWSSLADYHNDGSDSIVRRFKTSTLRQ</sequence>
<dbReference type="Proteomes" id="UP001470230">
    <property type="component" value="Unassembled WGS sequence"/>
</dbReference>
<dbReference type="EMBL" id="JAPFFF010000058">
    <property type="protein sequence ID" value="KAK8837668.1"/>
    <property type="molecule type" value="Genomic_DNA"/>
</dbReference>
<dbReference type="SUPFAM" id="SSF53067">
    <property type="entry name" value="Actin-like ATPase domain"/>
    <property type="match status" value="2"/>
</dbReference>
<dbReference type="Gene3D" id="3.90.640.10">
    <property type="entry name" value="Actin, Chain A, domain 4"/>
    <property type="match status" value="1"/>
</dbReference>
<evidence type="ECO:0000313" key="2">
    <source>
        <dbReference type="EMBL" id="KAK8837668.1"/>
    </source>
</evidence>
<comment type="similarity">
    <text evidence="1">Belongs to the actin family.</text>
</comment>
<dbReference type="Pfam" id="PF00022">
    <property type="entry name" value="Actin"/>
    <property type="match status" value="1"/>
</dbReference>
<gene>
    <name evidence="2" type="ORF">M9Y10_036203</name>
</gene>
<accession>A0ABR2GUQ4</accession>
<organism evidence="2 3">
    <name type="scientific">Tritrichomonas musculus</name>
    <dbReference type="NCBI Taxonomy" id="1915356"/>
    <lineage>
        <taxon>Eukaryota</taxon>
        <taxon>Metamonada</taxon>
        <taxon>Parabasalia</taxon>
        <taxon>Tritrichomonadida</taxon>
        <taxon>Tritrichomonadidae</taxon>
        <taxon>Tritrichomonas</taxon>
    </lineage>
</organism>
<reference evidence="2 3" key="1">
    <citation type="submission" date="2024-04" db="EMBL/GenBank/DDBJ databases">
        <title>Tritrichomonas musculus Genome.</title>
        <authorList>
            <person name="Alves-Ferreira E."/>
            <person name="Grigg M."/>
            <person name="Lorenzi H."/>
            <person name="Galac M."/>
        </authorList>
    </citation>
    <scope>NUCLEOTIDE SEQUENCE [LARGE SCALE GENOMIC DNA]</scope>
    <source>
        <strain evidence="2 3">EAF2021</strain>
    </source>
</reference>
<dbReference type="PANTHER" id="PTHR11937">
    <property type="entry name" value="ACTIN"/>
    <property type="match status" value="1"/>
</dbReference>
<evidence type="ECO:0000313" key="3">
    <source>
        <dbReference type="Proteomes" id="UP001470230"/>
    </source>
</evidence>
<proteinExistence type="inferred from homology"/>
<comment type="caution">
    <text evidence="2">The sequence shown here is derived from an EMBL/GenBank/DDBJ whole genome shotgun (WGS) entry which is preliminary data.</text>
</comment>
<evidence type="ECO:0000256" key="1">
    <source>
        <dbReference type="RuleBase" id="RU000487"/>
    </source>
</evidence>